<dbReference type="Pfam" id="PF00550">
    <property type="entry name" value="PP-binding"/>
    <property type="match status" value="1"/>
</dbReference>
<evidence type="ECO:0000259" key="3">
    <source>
        <dbReference type="PROSITE" id="PS50075"/>
    </source>
</evidence>
<dbReference type="SUPFAM" id="SSF47336">
    <property type="entry name" value="ACP-like"/>
    <property type="match status" value="1"/>
</dbReference>
<dbReference type="RefSeq" id="WP_378058041.1">
    <property type="nucleotide sequence ID" value="NZ_JBHSIS010000009.1"/>
</dbReference>
<dbReference type="Gene3D" id="1.10.1200.10">
    <property type="entry name" value="ACP-like"/>
    <property type="match status" value="1"/>
</dbReference>
<proteinExistence type="predicted"/>
<organism evidence="4 5">
    <name type="scientific">Actinophytocola glycyrrhizae</name>
    <dbReference type="NCBI Taxonomy" id="2044873"/>
    <lineage>
        <taxon>Bacteria</taxon>
        <taxon>Bacillati</taxon>
        <taxon>Actinomycetota</taxon>
        <taxon>Actinomycetes</taxon>
        <taxon>Pseudonocardiales</taxon>
        <taxon>Pseudonocardiaceae</taxon>
    </lineage>
</organism>
<dbReference type="PROSITE" id="PS50075">
    <property type="entry name" value="CARRIER"/>
    <property type="match status" value="1"/>
</dbReference>
<accession>A0ABV9S563</accession>
<dbReference type="InterPro" id="IPR009081">
    <property type="entry name" value="PP-bd_ACP"/>
</dbReference>
<evidence type="ECO:0000256" key="1">
    <source>
        <dbReference type="ARBA" id="ARBA00022450"/>
    </source>
</evidence>
<reference evidence="5" key="1">
    <citation type="journal article" date="2019" name="Int. J. Syst. Evol. Microbiol.">
        <title>The Global Catalogue of Microorganisms (GCM) 10K type strain sequencing project: providing services to taxonomists for standard genome sequencing and annotation.</title>
        <authorList>
            <consortium name="The Broad Institute Genomics Platform"/>
            <consortium name="The Broad Institute Genome Sequencing Center for Infectious Disease"/>
            <person name="Wu L."/>
            <person name="Ma J."/>
        </authorList>
    </citation>
    <scope>NUCLEOTIDE SEQUENCE [LARGE SCALE GENOMIC DNA]</scope>
    <source>
        <strain evidence="5">ZS-22-S1</strain>
    </source>
</reference>
<dbReference type="Proteomes" id="UP001595859">
    <property type="component" value="Unassembled WGS sequence"/>
</dbReference>
<name>A0ABV9S563_9PSEU</name>
<keyword evidence="1" id="KW-0596">Phosphopantetheine</keyword>
<sequence length="93" mass="9938">MSTASNEWAEEFERVLRPFLPSLGQRAPLPADADLAALGLDSLRSIQLLFAVEDAFGVSLPDEMLGPALFATPETLWTGLRKVIGPAAGDDRG</sequence>
<evidence type="ECO:0000313" key="4">
    <source>
        <dbReference type="EMBL" id="MFC4856079.1"/>
    </source>
</evidence>
<evidence type="ECO:0000256" key="2">
    <source>
        <dbReference type="ARBA" id="ARBA00022553"/>
    </source>
</evidence>
<gene>
    <name evidence="4" type="ORF">ACFPCV_21460</name>
</gene>
<comment type="caution">
    <text evidence="4">The sequence shown here is derived from an EMBL/GenBank/DDBJ whole genome shotgun (WGS) entry which is preliminary data.</text>
</comment>
<keyword evidence="5" id="KW-1185">Reference proteome</keyword>
<protein>
    <submittedName>
        <fullName evidence="4">Phosphopantetheine-binding protein</fullName>
    </submittedName>
</protein>
<dbReference type="PROSITE" id="PS00012">
    <property type="entry name" value="PHOSPHOPANTETHEINE"/>
    <property type="match status" value="1"/>
</dbReference>
<dbReference type="InterPro" id="IPR036736">
    <property type="entry name" value="ACP-like_sf"/>
</dbReference>
<dbReference type="EMBL" id="JBHSIS010000009">
    <property type="protein sequence ID" value="MFC4856079.1"/>
    <property type="molecule type" value="Genomic_DNA"/>
</dbReference>
<evidence type="ECO:0000313" key="5">
    <source>
        <dbReference type="Proteomes" id="UP001595859"/>
    </source>
</evidence>
<dbReference type="InterPro" id="IPR006162">
    <property type="entry name" value="Ppantetheine_attach_site"/>
</dbReference>
<keyword evidence="2" id="KW-0597">Phosphoprotein</keyword>
<feature type="domain" description="Carrier" evidence="3">
    <location>
        <begin position="6"/>
        <end position="84"/>
    </location>
</feature>